<dbReference type="InterPro" id="IPR035965">
    <property type="entry name" value="PAS-like_dom_sf"/>
</dbReference>
<gene>
    <name evidence="10" type="ORF">HHL08_15165</name>
</gene>
<evidence type="ECO:0000313" key="10">
    <source>
        <dbReference type="EMBL" id="NML11471.1"/>
    </source>
</evidence>
<name>A0A7X9ZUD1_9SPHN</name>
<dbReference type="InterPro" id="IPR036890">
    <property type="entry name" value="HATPase_C_sf"/>
</dbReference>
<dbReference type="SUPFAM" id="SSF55785">
    <property type="entry name" value="PYP-like sensor domain (PAS domain)"/>
    <property type="match status" value="1"/>
</dbReference>
<evidence type="ECO:0000256" key="1">
    <source>
        <dbReference type="ARBA" id="ARBA00000085"/>
    </source>
</evidence>
<accession>A0A7X9ZUD1</accession>
<sequence>MKQFENLEDAQTLALAIVDTIPEPFLVLDDSFSVMAASRSFYECFKVDAAQTRGRSLFALGDGQWDIPALRHLIATIIPGQPAMEGFEVEHDFPAIGRKVMLLNARTVTYAGKDTANILLAFQDVTLRRQIEQEKAALNAQTEHLLAQQRILFQEMQHRVANSLQIIASILTLKAGSVTSEETRHHLEDARERVMSVAAVQTHLNASEGIDRIEVGAYLVKLGSGLSASMIGEGRPIVLDVVTDESIIASADAISLGLIVTELVINAIKYAFPTPRPDARILVQYEVQGSDWSLTVSDNGVCDAARIRCAMAELPGRTDRP</sequence>
<dbReference type="PANTHER" id="PTHR41523">
    <property type="entry name" value="TWO-COMPONENT SYSTEM SENSOR PROTEIN"/>
    <property type="match status" value="1"/>
</dbReference>
<dbReference type="Pfam" id="PF08448">
    <property type="entry name" value="PAS_4"/>
    <property type="match status" value="1"/>
</dbReference>
<comment type="caution">
    <text evidence="10">The sequence shown here is derived from an EMBL/GenBank/DDBJ whole genome shotgun (WGS) entry which is preliminary data.</text>
</comment>
<evidence type="ECO:0000256" key="2">
    <source>
        <dbReference type="ARBA" id="ARBA00012438"/>
    </source>
</evidence>
<dbReference type="GO" id="GO:0005524">
    <property type="term" value="F:ATP binding"/>
    <property type="evidence" value="ECO:0007669"/>
    <property type="project" value="UniProtKB-KW"/>
</dbReference>
<evidence type="ECO:0000256" key="6">
    <source>
        <dbReference type="ARBA" id="ARBA00022777"/>
    </source>
</evidence>
<evidence type="ECO:0000256" key="5">
    <source>
        <dbReference type="ARBA" id="ARBA00022741"/>
    </source>
</evidence>
<proteinExistence type="predicted"/>
<organism evidence="10 11">
    <name type="scientific">Sphingobium psychrophilum</name>
    <dbReference type="NCBI Taxonomy" id="2728834"/>
    <lineage>
        <taxon>Bacteria</taxon>
        <taxon>Pseudomonadati</taxon>
        <taxon>Pseudomonadota</taxon>
        <taxon>Alphaproteobacteria</taxon>
        <taxon>Sphingomonadales</taxon>
        <taxon>Sphingomonadaceae</taxon>
        <taxon>Sphingobium</taxon>
    </lineage>
</organism>
<dbReference type="Proteomes" id="UP000519023">
    <property type="component" value="Unassembled WGS sequence"/>
</dbReference>
<dbReference type="Gene3D" id="3.30.450.20">
    <property type="entry name" value="PAS domain"/>
    <property type="match status" value="1"/>
</dbReference>
<dbReference type="EC" id="2.7.13.3" evidence="2"/>
<keyword evidence="5" id="KW-0547">Nucleotide-binding</keyword>
<dbReference type="SUPFAM" id="SSF55874">
    <property type="entry name" value="ATPase domain of HSP90 chaperone/DNA topoisomerase II/histidine kinase"/>
    <property type="match status" value="1"/>
</dbReference>
<keyword evidence="11" id="KW-1185">Reference proteome</keyword>
<dbReference type="RefSeq" id="WP_169574003.1">
    <property type="nucleotide sequence ID" value="NZ_JABBFV010000011.1"/>
</dbReference>
<evidence type="ECO:0000259" key="9">
    <source>
        <dbReference type="Pfam" id="PF08448"/>
    </source>
</evidence>
<dbReference type="PANTHER" id="PTHR41523:SF8">
    <property type="entry name" value="ETHYLENE RESPONSE SENSOR PROTEIN"/>
    <property type="match status" value="1"/>
</dbReference>
<evidence type="ECO:0000256" key="3">
    <source>
        <dbReference type="ARBA" id="ARBA00022553"/>
    </source>
</evidence>
<dbReference type="InterPro" id="IPR011495">
    <property type="entry name" value="Sig_transdc_His_kin_sub2_dim/P"/>
</dbReference>
<evidence type="ECO:0000313" key="11">
    <source>
        <dbReference type="Proteomes" id="UP000519023"/>
    </source>
</evidence>
<dbReference type="Gene3D" id="3.30.565.10">
    <property type="entry name" value="Histidine kinase-like ATPase, C-terminal domain"/>
    <property type="match status" value="1"/>
</dbReference>
<evidence type="ECO:0000256" key="4">
    <source>
        <dbReference type="ARBA" id="ARBA00022679"/>
    </source>
</evidence>
<keyword evidence="6" id="KW-0418">Kinase</keyword>
<dbReference type="Pfam" id="PF07568">
    <property type="entry name" value="HisKA_2"/>
    <property type="match status" value="1"/>
</dbReference>
<reference evidence="10 11" key="1">
    <citation type="submission" date="2020-04" db="EMBL/GenBank/DDBJ databases">
        <title>Sphingobium sp. AR-3-1 isolated from Arctic soil.</title>
        <authorList>
            <person name="Dahal R.H."/>
            <person name="Chaudhary D.K."/>
        </authorList>
    </citation>
    <scope>NUCLEOTIDE SEQUENCE [LARGE SCALE GENOMIC DNA]</scope>
    <source>
        <strain evidence="10 11">AR-3-1</strain>
    </source>
</reference>
<dbReference type="AlphaFoldDB" id="A0A7X9ZUD1"/>
<dbReference type="InterPro" id="IPR013656">
    <property type="entry name" value="PAS_4"/>
</dbReference>
<keyword evidence="4" id="KW-0808">Transferase</keyword>
<feature type="domain" description="PAS fold-4" evidence="9">
    <location>
        <begin position="18"/>
        <end position="130"/>
    </location>
</feature>
<feature type="domain" description="Signal transduction histidine kinase subgroup 2 dimerisation and phosphoacceptor" evidence="8">
    <location>
        <begin position="155"/>
        <end position="228"/>
    </location>
</feature>
<keyword evidence="7" id="KW-0067">ATP-binding</keyword>
<evidence type="ECO:0000259" key="8">
    <source>
        <dbReference type="Pfam" id="PF07568"/>
    </source>
</evidence>
<keyword evidence="3" id="KW-0597">Phosphoprotein</keyword>
<dbReference type="EMBL" id="JABBFV010000011">
    <property type="protein sequence ID" value="NML11471.1"/>
    <property type="molecule type" value="Genomic_DNA"/>
</dbReference>
<protein>
    <recommendedName>
        <fullName evidence="2">histidine kinase</fullName>
        <ecNumber evidence="2">2.7.13.3</ecNumber>
    </recommendedName>
</protein>
<dbReference type="GO" id="GO:0004673">
    <property type="term" value="F:protein histidine kinase activity"/>
    <property type="evidence" value="ECO:0007669"/>
    <property type="project" value="UniProtKB-EC"/>
</dbReference>
<evidence type="ECO:0000256" key="7">
    <source>
        <dbReference type="ARBA" id="ARBA00022840"/>
    </source>
</evidence>
<comment type="catalytic activity">
    <reaction evidence="1">
        <text>ATP + protein L-histidine = ADP + protein N-phospho-L-histidine.</text>
        <dbReference type="EC" id="2.7.13.3"/>
    </reaction>
</comment>